<dbReference type="InterPro" id="IPR058851">
    <property type="entry name" value="CALS1_helical"/>
</dbReference>
<protein>
    <submittedName>
        <fullName evidence="4">Uncharacterized protein</fullName>
    </submittedName>
</protein>
<feature type="domain" description="Glycosyl transferase 48" evidence="2">
    <location>
        <begin position="464"/>
        <end position="607"/>
    </location>
</feature>
<name>A0A7J7NDZ0_9MAGN</name>
<dbReference type="InterPro" id="IPR003440">
    <property type="entry name" value="Glyco_trans_48_dom"/>
</dbReference>
<evidence type="ECO:0000313" key="5">
    <source>
        <dbReference type="Proteomes" id="UP000541444"/>
    </source>
</evidence>
<comment type="caution">
    <text evidence="4">The sequence shown here is derived from an EMBL/GenBank/DDBJ whole genome shotgun (WGS) entry which is preliminary data.</text>
</comment>
<dbReference type="PANTHER" id="PTHR12741">
    <property type="entry name" value="LYST-INTERACTING PROTEIN LIP5 DOPAMINE RESPONSIVE PROTEIN DRG-1"/>
    <property type="match status" value="1"/>
</dbReference>
<dbReference type="EMBL" id="JACGCM010000859">
    <property type="protein sequence ID" value="KAF6165088.1"/>
    <property type="molecule type" value="Genomic_DNA"/>
</dbReference>
<dbReference type="GO" id="GO:0000148">
    <property type="term" value="C:1,3-beta-D-glucan synthase complex"/>
    <property type="evidence" value="ECO:0007669"/>
    <property type="project" value="InterPro"/>
</dbReference>
<dbReference type="GO" id="GO:0006075">
    <property type="term" value="P:(1-&gt;3)-beta-D-glucan biosynthetic process"/>
    <property type="evidence" value="ECO:0007669"/>
    <property type="project" value="InterPro"/>
</dbReference>
<dbReference type="AlphaFoldDB" id="A0A7J7NDZ0"/>
<organism evidence="4 5">
    <name type="scientific">Kingdonia uniflora</name>
    <dbReference type="NCBI Taxonomy" id="39325"/>
    <lineage>
        <taxon>Eukaryota</taxon>
        <taxon>Viridiplantae</taxon>
        <taxon>Streptophyta</taxon>
        <taxon>Embryophyta</taxon>
        <taxon>Tracheophyta</taxon>
        <taxon>Spermatophyta</taxon>
        <taxon>Magnoliopsida</taxon>
        <taxon>Ranunculales</taxon>
        <taxon>Circaeasteraceae</taxon>
        <taxon>Kingdonia</taxon>
    </lineage>
</organism>
<dbReference type="GO" id="GO:0003843">
    <property type="term" value="F:1,3-beta-D-glucan synthase activity"/>
    <property type="evidence" value="ECO:0007669"/>
    <property type="project" value="InterPro"/>
</dbReference>
<feature type="domain" description="Glycosyl transferase 48" evidence="2">
    <location>
        <begin position="373"/>
        <end position="463"/>
    </location>
</feature>
<sequence length="616" mass="71084">MRIGVRKYDWHELFPKVKNNAGAIVAVWAPIIIVYFMDTQVWYSVFCTIVGGVYGMLHHFGEIQTMGMLRSRFQSLPSAFNICLVPHPPSETDKVRSMRNVFKQRVDKSLELMVISQAPDKKKTGFAKFAQVWNQIISSYRFEDLIDNREMDLMTIPMSLELGSGLVCWPIFLLSTKFSTALSIARDFIGNDEALFKKIRKDDYMYWAVKEGFESLKHILDILIVGDREKRIVSEIMNEVEMSVSNSSLLVDFRMSELPALHIKCTKLLDLLFANKESDHDKVVKALQDVFEVVMEDIMMYGSRLWDLLNSSQSIEVDKAISLFGQVQVQPQLFASNCEKDVVLFPLPNSGSLKERIKRLLLLLTVKESAMEIPANLEARRRISFFSTSLFMDMPNAPKVRNMLSFSIMTPHYKEEVNFSMEELHSSKEGVSIIFYMQNIYPDEWKNFLERMECENWEDLKAKSKDEDLRKWASFRGQTLSRTVRGMMYYRKALKLQAFLDMAEDEDILEEYKAVELGRHRKTSPHSLSAQLDALADMKFTYVLSCQMFGAQKSSGDSHAQDIIDLMTRYPSLRVAYVEEKEEIGTRKPKKVYSSILVKAINNLDQEKFKGDSIPC</sequence>
<evidence type="ECO:0000259" key="2">
    <source>
        <dbReference type="Pfam" id="PF02364"/>
    </source>
</evidence>
<feature type="domain" description="Callose synthase helical" evidence="3">
    <location>
        <begin position="170"/>
        <end position="366"/>
    </location>
</feature>
<dbReference type="Proteomes" id="UP000541444">
    <property type="component" value="Unassembled WGS sequence"/>
</dbReference>
<evidence type="ECO:0000259" key="3">
    <source>
        <dbReference type="Pfam" id="PF25968"/>
    </source>
</evidence>
<dbReference type="Pfam" id="PF02364">
    <property type="entry name" value="Glucan_synthase"/>
    <property type="match status" value="2"/>
</dbReference>
<proteinExistence type="predicted"/>
<gene>
    <name evidence="4" type="ORF">GIB67_000672</name>
</gene>
<dbReference type="Pfam" id="PF25968">
    <property type="entry name" value="CALS1"/>
    <property type="match status" value="1"/>
</dbReference>
<feature type="transmembrane region" description="Helical" evidence="1">
    <location>
        <begin position="21"/>
        <end position="37"/>
    </location>
</feature>
<evidence type="ECO:0000256" key="1">
    <source>
        <dbReference type="SAM" id="Phobius"/>
    </source>
</evidence>
<accession>A0A7J7NDZ0</accession>
<feature type="transmembrane region" description="Helical" evidence="1">
    <location>
        <begin position="43"/>
        <end position="61"/>
    </location>
</feature>
<evidence type="ECO:0000313" key="4">
    <source>
        <dbReference type="EMBL" id="KAF6165088.1"/>
    </source>
</evidence>
<keyword evidence="1" id="KW-1133">Transmembrane helix</keyword>
<keyword evidence="1" id="KW-0472">Membrane</keyword>
<dbReference type="OrthoDB" id="1880850at2759"/>
<keyword evidence="5" id="KW-1185">Reference proteome</keyword>
<keyword evidence="1" id="KW-0812">Transmembrane</keyword>
<dbReference type="PANTHER" id="PTHR12741:SF22">
    <property type="entry name" value="CALLOSE SYNTHASE 8-RELATED"/>
    <property type="match status" value="1"/>
</dbReference>
<reference evidence="4 5" key="1">
    <citation type="journal article" date="2020" name="IScience">
        <title>Genome Sequencing of the Endangered Kingdonia uniflora (Circaeasteraceae, Ranunculales) Reveals Potential Mechanisms of Evolutionary Specialization.</title>
        <authorList>
            <person name="Sun Y."/>
            <person name="Deng T."/>
            <person name="Zhang A."/>
            <person name="Moore M.J."/>
            <person name="Landis J.B."/>
            <person name="Lin N."/>
            <person name="Zhang H."/>
            <person name="Zhang X."/>
            <person name="Huang J."/>
            <person name="Zhang X."/>
            <person name="Sun H."/>
            <person name="Wang H."/>
        </authorList>
    </citation>
    <scope>NUCLEOTIDE SEQUENCE [LARGE SCALE GENOMIC DNA]</scope>
    <source>
        <strain evidence="4">TB1705</strain>
        <tissue evidence="4">Leaf</tissue>
    </source>
</reference>
<dbReference type="GO" id="GO:0005886">
    <property type="term" value="C:plasma membrane"/>
    <property type="evidence" value="ECO:0007669"/>
    <property type="project" value="TreeGrafter"/>
</dbReference>